<feature type="transmembrane region" description="Helical" evidence="12">
    <location>
        <begin position="777"/>
        <end position="802"/>
    </location>
</feature>
<dbReference type="PROSITE" id="PS00211">
    <property type="entry name" value="ABC_TRANSPORTER_1"/>
    <property type="match status" value="1"/>
</dbReference>
<accession>A0A507BYF1</accession>
<dbReference type="Gene3D" id="1.50.40.10">
    <property type="entry name" value="Mitochondrial carrier domain"/>
    <property type="match status" value="1"/>
</dbReference>
<evidence type="ECO:0000259" key="13">
    <source>
        <dbReference type="PROSITE" id="PS50893"/>
    </source>
</evidence>
<dbReference type="InterPro" id="IPR023395">
    <property type="entry name" value="MCP_dom_sf"/>
</dbReference>
<protein>
    <recommendedName>
        <fullName evidence="13">ABC transporter domain-containing protein</fullName>
    </recommendedName>
</protein>
<evidence type="ECO:0000256" key="8">
    <source>
        <dbReference type="ARBA" id="ARBA00022989"/>
    </source>
</evidence>
<dbReference type="InterPro" id="IPR013525">
    <property type="entry name" value="ABC2_TM"/>
</dbReference>
<keyword evidence="9 10" id="KW-0472">Membrane</keyword>
<keyword evidence="6" id="KW-0547">Nucleotide-binding</keyword>
<dbReference type="Pfam" id="PF00153">
    <property type="entry name" value="Mito_carr"/>
    <property type="match status" value="1"/>
</dbReference>
<keyword evidence="8 12" id="KW-1133">Transmembrane helix</keyword>
<dbReference type="Pfam" id="PF12698">
    <property type="entry name" value="ABC2_membrane_3"/>
    <property type="match status" value="1"/>
</dbReference>
<dbReference type="OrthoDB" id="8061355at2759"/>
<dbReference type="GO" id="GO:0016020">
    <property type="term" value="C:membrane"/>
    <property type="evidence" value="ECO:0007669"/>
    <property type="project" value="UniProtKB-SubCell"/>
</dbReference>
<dbReference type="GO" id="GO:0140359">
    <property type="term" value="F:ABC-type transporter activity"/>
    <property type="evidence" value="ECO:0007669"/>
    <property type="project" value="InterPro"/>
</dbReference>
<comment type="similarity">
    <text evidence="2">Belongs to the ABC transporter superfamily. ABCA family.</text>
</comment>
<dbReference type="EMBL" id="QEAO01000058">
    <property type="protein sequence ID" value="TPX30746.1"/>
    <property type="molecule type" value="Genomic_DNA"/>
</dbReference>
<keyword evidence="15" id="KW-1185">Reference proteome</keyword>
<feature type="transmembrane region" description="Helical" evidence="12">
    <location>
        <begin position="913"/>
        <end position="934"/>
    </location>
</feature>
<dbReference type="PANTHER" id="PTHR19229:SF36">
    <property type="entry name" value="ATP-BINDING CASSETTE SUB-FAMILY A MEMBER 2"/>
    <property type="match status" value="1"/>
</dbReference>
<dbReference type="CDD" id="cd03263">
    <property type="entry name" value="ABC_subfamily_A"/>
    <property type="match status" value="1"/>
</dbReference>
<feature type="transmembrane region" description="Helical" evidence="12">
    <location>
        <begin position="122"/>
        <end position="140"/>
    </location>
</feature>
<evidence type="ECO:0000256" key="6">
    <source>
        <dbReference type="ARBA" id="ARBA00022741"/>
    </source>
</evidence>
<dbReference type="Proteomes" id="UP000319731">
    <property type="component" value="Unassembled WGS sequence"/>
</dbReference>
<evidence type="ECO:0000313" key="15">
    <source>
        <dbReference type="Proteomes" id="UP000319731"/>
    </source>
</evidence>
<evidence type="ECO:0000256" key="11">
    <source>
        <dbReference type="SAM" id="MobiDB-lite"/>
    </source>
</evidence>
<dbReference type="GO" id="GO:0005319">
    <property type="term" value="F:lipid transporter activity"/>
    <property type="evidence" value="ECO:0007669"/>
    <property type="project" value="TreeGrafter"/>
</dbReference>
<organism evidence="14 15">
    <name type="scientific">Synchytrium microbalum</name>
    <dbReference type="NCBI Taxonomy" id="1806994"/>
    <lineage>
        <taxon>Eukaryota</taxon>
        <taxon>Fungi</taxon>
        <taxon>Fungi incertae sedis</taxon>
        <taxon>Chytridiomycota</taxon>
        <taxon>Chytridiomycota incertae sedis</taxon>
        <taxon>Chytridiomycetes</taxon>
        <taxon>Synchytriales</taxon>
        <taxon>Synchytriaceae</taxon>
        <taxon>Synchytrium</taxon>
    </lineage>
</organism>
<keyword evidence="5" id="KW-0677">Repeat</keyword>
<dbReference type="InterPro" id="IPR003439">
    <property type="entry name" value="ABC_transporter-like_ATP-bd"/>
</dbReference>
<dbReference type="InterPro" id="IPR018108">
    <property type="entry name" value="MCP_transmembrane"/>
</dbReference>
<evidence type="ECO:0000256" key="12">
    <source>
        <dbReference type="SAM" id="Phobius"/>
    </source>
</evidence>
<dbReference type="GO" id="GO:0016887">
    <property type="term" value="F:ATP hydrolysis activity"/>
    <property type="evidence" value="ECO:0007669"/>
    <property type="project" value="InterPro"/>
</dbReference>
<keyword evidence="4 10" id="KW-0812">Transmembrane</keyword>
<feature type="transmembrane region" description="Helical" evidence="12">
    <location>
        <begin position="727"/>
        <end position="756"/>
    </location>
</feature>
<dbReference type="SUPFAM" id="SSF52540">
    <property type="entry name" value="P-loop containing nucleoside triphosphate hydrolases"/>
    <property type="match status" value="1"/>
</dbReference>
<dbReference type="SMART" id="SM00382">
    <property type="entry name" value="AAA"/>
    <property type="match status" value="1"/>
</dbReference>
<reference evidence="14 15" key="1">
    <citation type="journal article" date="2019" name="Sci. Rep.">
        <title>Comparative genomics of chytrid fungi reveal insights into the obligate biotrophic and pathogenic lifestyle of Synchytrium endobioticum.</title>
        <authorList>
            <person name="van de Vossenberg B.T.L.H."/>
            <person name="Warris S."/>
            <person name="Nguyen H.D.T."/>
            <person name="van Gent-Pelzer M.P.E."/>
            <person name="Joly D.L."/>
            <person name="van de Geest H.C."/>
            <person name="Bonants P.J.M."/>
            <person name="Smith D.S."/>
            <person name="Levesque C.A."/>
            <person name="van der Lee T.A.J."/>
        </authorList>
    </citation>
    <scope>NUCLEOTIDE SEQUENCE [LARGE SCALE GENOMIC DNA]</scope>
    <source>
        <strain evidence="14 15">JEL517</strain>
    </source>
</reference>
<comment type="caution">
    <text evidence="14">The sequence shown here is derived from an EMBL/GenBank/DDBJ whole genome shotgun (WGS) entry which is preliminary data.</text>
</comment>
<feature type="transmembrane region" description="Helical" evidence="12">
    <location>
        <begin position="843"/>
        <end position="862"/>
    </location>
</feature>
<dbReference type="InterPro" id="IPR003593">
    <property type="entry name" value="AAA+_ATPase"/>
</dbReference>
<evidence type="ECO:0000256" key="4">
    <source>
        <dbReference type="ARBA" id="ARBA00022692"/>
    </source>
</evidence>
<gene>
    <name evidence="14" type="ORF">SmJEL517_g05762</name>
</gene>
<feature type="region of interest" description="Disordered" evidence="11">
    <location>
        <begin position="1"/>
        <end position="25"/>
    </location>
</feature>
<feature type="transmembrane region" description="Helical" evidence="12">
    <location>
        <begin position="338"/>
        <end position="363"/>
    </location>
</feature>
<dbReference type="Gene3D" id="3.40.50.300">
    <property type="entry name" value="P-loop containing nucleotide triphosphate hydrolases"/>
    <property type="match status" value="1"/>
</dbReference>
<evidence type="ECO:0000256" key="10">
    <source>
        <dbReference type="PROSITE-ProRule" id="PRU00282"/>
    </source>
</evidence>
<dbReference type="GeneID" id="42006985"/>
<dbReference type="InterPro" id="IPR017871">
    <property type="entry name" value="ABC_transporter-like_CS"/>
</dbReference>
<dbReference type="InterPro" id="IPR026082">
    <property type="entry name" value="ABCA"/>
</dbReference>
<feature type="domain" description="ABC transporter" evidence="13">
    <location>
        <begin position="1015"/>
        <end position="1250"/>
    </location>
</feature>
<name>A0A507BYF1_9FUNG</name>
<feature type="repeat" description="Solcar" evidence="10">
    <location>
        <begin position="268"/>
        <end position="349"/>
    </location>
</feature>
<evidence type="ECO:0000256" key="9">
    <source>
        <dbReference type="ARBA" id="ARBA00023136"/>
    </source>
</evidence>
<keyword evidence="3" id="KW-0813">Transport</keyword>
<dbReference type="PROSITE" id="PS50893">
    <property type="entry name" value="ABC_TRANSPORTER_2"/>
    <property type="match status" value="1"/>
</dbReference>
<feature type="transmembrane region" description="Helical" evidence="12">
    <location>
        <begin position="814"/>
        <end position="836"/>
    </location>
</feature>
<dbReference type="SUPFAM" id="SSF103506">
    <property type="entry name" value="Mitochondrial carrier"/>
    <property type="match status" value="1"/>
</dbReference>
<feature type="compositionally biased region" description="Basic and acidic residues" evidence="11">
    <location>
        <begin position="1"/>
        <end position="16"/>
    </location>
</feature>
<dbReference type="PROSITE" id="PS50920">
    <property type="entry name" value="SOLCAR"/>
    <property type="match status" value="1"/>
</dbReference>
<dbReference type="PANTHER" id="PTHR19229">
    <property type="entry name" value="ATP-BINDING CASSETTE TRANSPORTER SUBFAMILY A ABCA"/>
    <property type="match status" value="1"/>
</dbReference>
<evidence type="ECO:0000256" key="1">
    <source>
        <dbReference type="ARBA" id="ARBA00004141"/>
    </source>
</evidence>
<dbReference type="RefSeq" id="XP_031022341.1">
    <property type="nucleotide sequence ID" value="XM_031171688.1"/>
</dbReference>
<evidence type="ECO:0000256" key="2">
    <source>
        <dbReference type="ARBA" id="ARBA00008869"/>
    </source>
</evidence>
<evidence type="ECO:0000256" key="5">
    <source>
        <dbReference type="ARBA" id="ARBA00022737"/>
    </source>
</evidence>
<dbReference type="InterPro" id="IPR027417">
    <property type="entry name" value="P-loop_NTPase"/>
</dbReference>
<dbReference type="Pfam" id="PF00005">
    <property type="entry name" value="ABC_tran"/>
    <property type="match status" value="1"/>
</dbReference>
<keyword evidence="7" id="KW-0067">ATP-binding</keyword>
<proteinExistence type="inferred from homology"/>
<feature type="transmembrane region" description="Helical" evidence="12">
    <location>
        <begin position="874"/>
        <end position="893"/>
    </location>
</feature>
<comment type="subcellular location">
    <subcellularLocation>
        <location evidence="1">Membrane</location>
        <topology evidence="1">Multi-pass membrane protein</topology>
    </subcellularLocation>
</comment>
<dbReference type="GO" id="GO:0005524">
    <property type="term" value="F:ATP binding"/>
    <property type="evidence" value="ECO:0007669"/>
    <property type="project" value="UniProtKB-KW"/>
</dbReference>
<evidence type="ECO:0000256" key="3">
    <source>
        <dbReference type="ARBA" id="ARBA00022448"/>
    </source>
</evidence>
<evidence type="ECO:0000313" key="14">
    <source>
        <dbReference type="EMBL" id="TPX30746.1"/>
    </source>
</evidence>
<dbReference type="FunFam" id="3.40.50.300:FF:000665">
    <property type="entry name" value="ABC transporter A family member 2"/>
    <property type="match status" value="1"/>
</dbReference>
<sequence length="1335" mass="147137">MKDGDNRPQDKSDGPRTSDAPVPATAPTTIAKIENDVESSILGAVTRSLALQAGNLARLFSTTGIFVIKWWFRSPAKLFRPFAVNPWTIFKHLAEHEGTRLTPKFVHGVIQKEGFPLNWRNFVPVLVVNSIVGMVLFNVYSLTLEKLSKHINHASFIAGAAGGFAQAVISTPLENIMNLVGRHKIVEGRKEGILGTLRKELVIQVEQDHFKRGKIVTLYKDFTFTAIRDASSFALFFGVFETFKDIGKQYVKESASVYGISEQHVGWLNGACVVSAGALGGIFHQMVVFPLERWKSLVQDDTSSRWSTWIHVARKQRVGGLWKGVGPQLLRATPPSALALFVYELALCPLMMIVIAAGLGVLITGLIQKGTTYYDVLYCASNGTQNSFYQPLYNVSLLNTVPGTGYVGLTEGNVVALAAYLSWVYLGASTNNGPPGATALAFRKECVFWFGDEYPYDTSIYERNPNVSLRVQVRDTMYASEPRSGWAQAAVTASQSTVSTEQSVVTTFTQQQTRPWALVSASDSAQALLGSKPLSPILNVTQLGIIGNSPAYKYANQSNGLLDTIATRYYADVDSSLNFNGFQPVPYFNISTNSSKTSNDAALAAALNQVIQDIAGVDKRILTTSNPNPIELAQFYANIGKLLQSMPYGAIYIDKLDAVAKQYGYTLQFGTDLRIAASSNFPEQGLRQLIMMTELDNAILRNSNSSFGSAQITQGLRAFPQIKSNRLAFAFSGLIGRIIFPFGVSFLLPIYVITLVQEKENRILIMMRMAGLKQLTYYAAHFIHFFVLFLINAFIFFLAGNLAKLDMFTKTSRALLIILFLEWGLLQISLAFLFASVFNRSRIALVITFLIVLCGVVISLVTDSLFTTSQAPSAYFIWGPFAFMRALSILNEASYTQGFRPYTLDMVRPGNEVFNAMIFMAAEIPIYFFLAYYLQNILPNEFGIRKPWHFIFTDPFASAASRSRARKHGGIDPKSEEYMATAIAIDENELQFEDADVKAERVRVESGAYTADTPLVMKGMRKLYSPRAGGTARLAVKDVSLAVESGIVFGLLGPNGAGKTTLINILTGVYEASAGVATIAGYDIKTQSDQVYRHLGVCPQFDIHWDALTIEEHLLFYARLKGVPTRDERAVVIEAEKQVALFELRHRRASTLSGGEKRRLSIAIALIGDPKVVFLDEPTTGLDPEVRRLVWDVINEARVGKTIVLTTHSMEEASVLAQRIGIMAKGTLRVLGNQQHLKTLYGSGFRVYFIAPEERVDEASAYVESLLPAGWHKVDAFSTNVSYEFPSTNGVIATLFSEMEANKERVGISDWGCSQTTLDEVFLKIISEGDADGGA</sequence>
<dbReference type="STRING" id="1806994.A0A507BYF1"/>
<evidence type="ECO:0000256" key="7">
    <source>
        <dbReference type="ARBA" id="ARBA00022840"/>
    </source>
</evidence>